<evidence type="ECO:0000256" key="7">
    <source>
        <dbReference type="RuleBase" id="RU003879"/>
    </source>
</evidence>
<name>A0A1H7LK19_9BURK</name>
<organism evidence="9 10">
    <name type="scientific">Paraburkholderia caballeronis</name>
    <dbReference type="NCBI Taxonomy" id="416943"/>
    <lineage>
        <taxon>Bacteria</taxon>
        <taxon>Pseudomonadati</taxon>
        <taxon>Pseudomonadota</taxon>
        <taxon>Betaproteobacteria</taxon>
        <taxon>Burkholderiales</taxon>
        <taxon>Burkholderiaceae</taxon>
        <taxon>Paraburkholderia</taxon>
    </lineage>
</organism>
<dbReference type="STRING" id="416943.SAMN05445871_3785"/>
<accession>A0A1H7LK19</accession>
<evidence type="ECO:0000256" key="2">
    <source>
        <dbReference type="ARBA" id="ARBA00005811"/>
    </source>
</evidence>
<keyword evidence="6 8" id="KW-0472">Membrane</keyword>
<gene>
    <name evidence="9" type="ORF">SAMN05192542_104392</name>
</gene>
<dbReference type="OrthoDB" id="9798629at2"/>
<dbReference type="Proteomes" id="UP000199120">
    <property type="component" value="Unassembled WGS sequence"/>
</dbReference>
<keyword evidence="7" id="KW-0813">Transport</keyword>
<dbReference type="AlphaFoldDB" id="A0A1H7LK19"/>
<dbReference type="GO" id="GO:0005886">
    <property type="term" value="C:plasma membrane"/>
    <property type="evidence" value="ECO:0007669"/>
    <property type="project" value="UniProtKB-SubCell"/>
</dbReference>
<evidence type="ECO:0000256" key="5">
    <source>
        <dbReference type="ARBA" id="ARBA00022989"/>
    </source>
</evidence>
<keyword evidence="5 8" id="KW-1133">Transmembrane helix</keyword>
<dbReference type="RefSeq" id="WP_090547734.1">
    <property type="nucleotide sequence ID" value="NZ_FNSR01000002.1"/>
</dbReference>
<keyword evidence="4 7" id="KW-0812">Transmembrane</keyword>
<reference evidence="10" key="1">
    <citation type="submission" date="2016-10" db="EMBL/GenBank/DDBJ databases">
        <authorList>
            <person name="Varghese N."/>
            <person name="Submissions S."/>
        </authorList>
    </citation>
    <scope>NUCLEOTIDE SEQUENCE [LARGE SCALE GENOMIC DNA]</scope>
    <source>
        <strain evidence="10">LMG 26416</strain>
    </source>
</reference>
<keyword evidence="7" id="KW-0653">Protein transport</keyword>
<dbReference type="Gene3D" id="3.30.420.270">
    <property type="match status" value="1"/>
</dbReference>
<dbReference type="GO" id="GO:0015031">
    <property type="term" value="P:protein transport"/>
    <property type="evidence" value="ECO:0007669"/>
    <property type="project" value="UniProtKB-KW"/>
</dbReference>
<dbReference type="PANTHER" id="PTHR30558:SF7">
    <property type="entry name" value="TOL-PAL SYSTEM PROTEIN TOLR"/>
    <property type="match status" value="1"/>
</dbReference>
<protein>
    <submittedName>
        <fullName evidence="9">Biopolymer transport protein ExbD</fullName>
    </submittedName>
</protein>
<evidence type="ECO:0000313" key="9">
    <source>
        <dbReference type="EMBL" id="SEK99333.1"/>
    </source>
</evidence>
<evidence type="ECO:0000256" key="4">
    <source>
        <dbReference type="ARBA" id="ARBA00022692"/>
    </source>
</evidence>
<comment type="similarity">
    <text evidence="2 7">Belongs to the ExbD/TolR family.</text>
</comment>
<evidence type="ECO:0000256" key="3">
    <source>
        <dbReference type="ARBA" id="ARBA00022475"/>
    </source>
</evidence>
<dbReference type="Pfam" id="PF02472">
    <property type="entry name" value="ExbD"/>
    <property type="match status" value="1"/>
</dbReference>
<keyword evidence="10" id="KW-1185">Reference proteome</keyword>
<evidence type="ECO:0000256" key="1">
    <source>
        <dbReference type="ARBA" id="ARBA00004162"/>
    </source>
</evidence>
<dbReference type="InterPro" id="IPR003400">
    <property type="entry name" value="ExbD"/>
</dbReference>
<evidence type="ECO:0000313" key="10">
    <source>
        <dbReference type="Proteomes" id="UP000199120"/>
    </source>
</evidence>
<proteinExistence type="inferred from homology"/>
<feature type="transmembrane region" description="Helical" evidence="8">
    <location>
        <begin position="26"/>
        <end position="44"/>
    </location>
</feature>
<dbReference type="EMBL" id="FOAJ01000004">
    <property type="protein sequence ID" value="SEK99333.1"/>
    <property type="molecule type" value="Genomic_DNA"/>
</dbReference>
<comment type="subcellular location">
    <subcellularLocation>
        <location evidence="1">Cell membrane</location>
        <topology evidence="1">Single-pass membrane protein</topology>
    </subcellularLocation>
    <subcellularLocation>
        <location evidence="7">Cell membrane</location>
        <topology evidence="7">Single-pass type II membrane protein</topology>
    </subcellularLocation>
</comment>
<dbReference type="PANTHER" id="PTHR30558">
    <property type="entry name" value="EXBD MEMBRANE COMPONENT OF PMF-DRIVEN MACROMOLECULE IMPORT SYSTEM"/>
    <property type="match status" value="1"/>
</dbReference>
<evidence type="ECO:0000256" key="6">
    <source>
        <dbReference type="ARBA" id="ARBA00023136"/>
    </source>
</evidence>
<dbReference type="GO" id="GO:0022857">
    <property type="term" value="F:transmembrane transporter activity"/>
    <property type="evidence" value="ECO:0007669"/>
    <property type="project" value="InterPro"/>
</dbReference>
<keyword evidence="3" id="KW-1003">Cell membrane</keyword>
<sequence length="145" mass="15617">MAMTGPSGDELPGDDALMSEINMTPLVDVMLVLLIVFLVTIPALQHALKIDLPRVASQPERIVAPHADVAIDANGVVLWNGERVTMDDLDAKLAAAAAMHPQPELRVHADRNVRYERVADVMSAAQAAGIAQLGFVTEPRPRPVR</sequence>
<evidence type="ECO:0000256" key="8">
    <source>
        <dbReference type="SAM" id="Phobius"/>
    </source>
</evidence>